<dbReference type="AlphaFoldDB" id="A0A9D1KUK1"/>
<dbReference type="Proteomes" id="UP000824159">
    <property type="component" value="Unassembled WGS sequence"/>
</dbReference>
<accession>A0A9D1KUK1</accession>
<sequence length="137" mass="15621">MRLFNLLKKVFLKLGLIADYVVETGKSGDWIWKRWNNGEIDLYCRREYAEKEIQVKRAYGSIYSTQTPLVIKLPFNVLLEDGAIANVAPQASGMDYAGNIVLTESEVRFYWCNPTMYGSGVIGGVNAQVYVHAYWKL</sequence>
<name>A0A9D1KUK1_9FIRM</name>
<organism evidence="1 2">
    <name type="scientific">Candidatus Allocopromorpha excrementavium</name>
    <dbReference type="NCBI Taxonomy" id="2840741"/>
    <lineage>
        <taxon>Bacteria</taxon>
        <taxon>Bacillati</taxon>
        <taxon>Bacillota</taxon>
        <taxon>Clostridia</taxon>
        <taxon>Eubacteriales</taxon>
        <taxon>Eubacteriaceae</taxon>
        <taxon>Eubacteriaceae incertae sedis</taxon>
        <taxon>Candidatus Allocopromorpha</taxon>
    </lineage>
</organism>
<reference evidence="1" key="1">
    <citation type="submission" date="2020-10" db="EMBL/GenBank/DDBJ databases">
        <authorList>
            <person name="Gilroy R."/>
        </authorList>
    </citation>
    <scope>NUCLEOTIDE SEQUENCE</scope>
    <source>
        <strain evidence="1">CHK176-22527</strain>
    </source>
</reference>
<reference evidence="1" key="2">
    <citation type="journal article" date="2021" name="PeerJ">
        <title>Extensive microbial diversity within the chicken gut microbiome revealed by metagenomics and culture.</title>
        <authorList>
            <person name="Gilroy R."/>
            <person name="Ravi A."/>
            <person name="Getino M."/>
            <person name="Pursley I."/>
            <person name="Horton D.L."/>
            <person name="Alikhan N.F."/>
            <person name="Baker D."/>
            <person name="Gharbi K."/>
            <person name="Hall N."/>
            <person name="Watson M."/>
            <person name="Adriaenssens E.M."/>
            <person name="Foster-Nyarko E."/>
            <person name="Jarju S."/>
            <person name="Secka A."/>
            <person name="Antonio M."/>
            <person name="Oren A."/>
            <person name="Chaudhuri R.R."/>
            <person name="La Ragione R."/>
            <person name="Hildebrand F."/>
            <person name="Pallen M.J."/>
        </authorList>
    </citation>
    <scope>NUCLEOTIDE SEQUENCE</scope>
    <source>
        <strain evidence="1">CHK176-22527</strain>
    </source>
</reference>
<proteinExistence type="predicted"/>
<protein>
    <submittedName>
        <fullName evidence="1">Uncharacterized protein</fullName>
    </submittedName>
</protein>
<dbReference type="EMBL" id="DVLX01000083">
    <property type="protein sequence ID" value="HIT99921.1"/>
    <property type="molecule type" value="Genomic_DNA"/>
</dbReference>
<evidence type="ECO:0000313" key="2">
    <source>
        <dbReference type="Proteomes" id="UP000824159"/>
    </source>
</evidence>
<evidence type="ECO:0000313" key="1">
    <source>
        <dbReference type="EMBL" id="HIT99921.1"/>
    </source>
</evidence>
<comment type="caution">
    <text evidence="1">The sequence shown here is derived from an EMBL/GenBank/DDBJ whole genome shotgun (WGS) entry which is preliminary data.</text>
</comment>
<gene>
    <name evidence="1" type="ORF">IAD12_06685</name>
</gene>